<dbReference type="AlphaFoldDB" id="D2VJW8"/>
<keyword evidence="1" id="KW-0862">Zinc</keyword>
<dbReference type="VEuPathDB" id="AmoebaDB:NAEGRDRAFT_50158"/>
<feature type="zinc finger region" description="C3H1-type" evidence="1">
    <location>
        <begin position="1"/>
        <end position="25"/>
    </location>
</feature>
<evidence type="ECO:0000256" key="1">
    <source>
        <dbReference type="PROSITE-ProRule" id="PRU00723"/>
    </source>
</evidence>
<evidence type="ECO:0000259" key="3">
    <source>
        <dbReference type="PROSITE" id="PS50103"/>
    </source>
</evidence>
<dbReference type="KEGG" id="ngr:NAEGRDRAFT_50158"/>
<keyword evidence="5" id="KW-1185">Reference proteome</keyword>
<reference evidence="4 5" key="1">
    <citation type="journal article" date="2010" name="Cell">
        <title>The genome of Naegleria gruberi illuminates early eukaryotic versatility.</title>
        <authorList>
            <person name="Fritz-Laylin L.K."/>
            <person name="Prochnik S.E."/>
            <person name="Ginger M.L."/>
            <person name="Dacks J.B."/>
            <person name="Carpenter M.L."/>
            <person name="Field M.C."/>
            <person name="Kuo A."/>
            <person name="Paredez A."/>
            <person name="Chapman J."/>
            <person name="Pham J."/>
            <person name="Shu S."/>
            <person name="Neupane R."/>
            <person name="Cipriano M."/>
            <person name="Mancuso J."/>
            <person name="Tu H."/>
            <person name="Salamov A."/>
            <person name="Lindquist E."/>
            <person name="Shapiro H."/>
            <person name="Lucas S."/>
            <person name="Grigoriev I.V."/>
            <person name="Cande W.Z."/>
            <person name="Fulton C."/>
            <person name="Rokhsar D.S."/>
            <person name="Dawson S.C."/>
        </authorList>
    </citation>
    <scope>NUCLEOTIDE SEQUENCE [LARGE SCALE GENOMIC DNA]</scope>
    <source>
        <strain evidence="4 5">NEG-M</strain>
    </source>
</reference>
<dbReference type="RefSeq" id="XP_002675586.1">
    <property type="nucleotide sequence ID" value="XM_002675540.1"/>
</dbReference>
<dbReference type="STRING" id="5762.D2VJW8"/>
<keyword evidence="1" id="KW-0479">Metal-binding</keyword>
<dbReference type="GeneID" id="8852851"/>
<dbReference type="InterPro" id="IPR000571">
    <property type="entry name" value="Znf_CCCH"/>
</dbReference>
<dbReference type="PANTHER" id="PTHR48147">
    <property type="entry name" value="PROTEIN CBG23787"/>
    <property type="match status" value="1"/>
</dbReference>
<dbReference type="OrthoDB" id="20729at2759"/>
<dbReference type="PANTHER" id="PTHR48147:SF3">
    <property type="entry name" value="MYELIN TRANSCRIPTION FACTOR 1-LIKE PROTEIN"/>
    <property type="match status" value="1"/>
</dbReference>
<name>D2VJW8_NAEGR</name>
<organism evidence="5">
    <name type="scientific">Naegleria gruberi</name>
    <name type="common">Amoeba</name>
    <dbReference type="NCBI Taxonomy" id="5762"/>
    <lineage>
        <taxon>Eukaryota</taxon>
        <taxon>Discoba</taxon>
        <taxon>Heterolobosea</taxon>
        <taxon>Tetramitia</taxon>
        <taxon>Eutetramitia</taxon>
        <taxon>Vahlkampfiidae</taxon>
        <taxon>Naegleria</taxon>
    </lineage>
</organism>
<feature type="domain" description="C3H1-type" evidence="3">
    <location>
        <begin position="1"/>
        <end position="25"/>
    </location>
</feature>
<dbReference type="Proteomes" id="UP000006671">
    <property type="component" value="Unassembled WGS sequence"/>
</dbReference>
<dbReference type="GO" id="GO:0008270">
    <property type="term" value="F:zinc ion binding"/>
    <property type="evidence" value="ECO:0007669"/>
    <property type="project" value="UniProtKB-KW"/>
</dbReference>
<dbReference type="EMBL" id="GG738877">
    <property type="protein sequence ID" value="EFC42842.1"/>
    <property type="molecule type" value="Genomic_DNA"/>
</dbReference>
<proteinExistence type="predicted"/>
<feature type="region of interest" description="Disordered" evidence="2">
    <location>
        <begin position="45"/>
        <end position="73"/>
    </location>
</feature>
<evidence type="ECO:0000313" key="4">
    <source>
        <dbReference type="EMBL" id="EFC42842.1"/>
    </source>
</evidence>
<accession>D2VJW8</accession>
<evidence type="ECO:0000313" key="5">
    <source>
        <dbReference type="Proteomes" id="UP000006671"/>
    </source>
</evidence>
<feature type="region of interest" description="Disordered" evidence="2">
    <location>
        <begin position="97"/>
        <end position="161"/>
    </location>
</feature>
<sequence length="703" mass="82675">MVVCWYWLAGCCRFGDSCWYDHFKTDGAPLREESKLQNLLEKELEEQENSVDDYSDFENYDSENYGYDSESYDYDRGDVQKIRNTLLFGKELYCDCDEEEEEEVEEEDEEEEDEDEEDEEEDEEEENEDKKKARKCNNSDDEEDEDSDEEESSDDEDLKRKIRHRRKKRKLNNSKHVTQSINTNVTPSLIIIRHPNYHFTNWLNTIVLHNIFMYLPNSDQLPFRLVHAAFTNELYIGYNSHLQYRKYQFQIYLLFKNIINSYLDKKSTIASTMQFINGCILHLNAHILNNQLVSNDSTHSIDMNDYLSSNDENLKILNNYKQLFKDGNVKFTSWASVKLDHSQGSVCKLSIKRKDGNGFMEFFQHHVKTICSGDDTCHVYYYLAARKEKRMETLLLTDTYEQDKVIHDKEALNDVFSLLDIPLNWNLEDFVKFLMICSCSFKIHITNFSEKEYAIVDILQFLQLHDLNFNLLSKNNSNNSNSDSNSNDSNSNDTIRRNCHTCYELDGITYMEKLVNEISLQSYHFNSSQHLKSLIDLRNFCLKYSGKLVKFENSDYNIKSKAEKHLKKKQLNDDRKGFSVSISSPVLDEMKIYSECNFKTTSNEILNVILEVTSFNGYDDYSSTSFKIFKNKTEKIEWKEYMPTSELITDLKNKLLSDMNDSVSNTKFVKALIIFMSKHHFHKFSDSKAYTATRKNTIVEEIA</sequence>
<gene>
    <name evidence="4" type="ORF">NAEGRDRAFT_50158</name>
</gene>
<feature type="compositionally biased region" description="Acidic residues" evidence="2">
    <location>
        <begin position="139"/>
        <end position="156"/>
    </location>
</feature>
<feature type="compositionally biased region" description="Acidic residues" evidence="2">
    <location>
        <begin position="45"/>
        <end position="61"/>
    </location>
</feature>
<dbReference type="PROSITE" id="PS50103">
    <property type="entry name" value="ZF_C3H1"/>
    <property type="match status" value="1"/>
</dbReference>
<feature type="compositionally biased region" description="Acidic residues" evidence="2">
    <location>
        <begin position="97"/>
        <end position="127"/>
    </location>
</feature>
<keyword evidence="1" id="KW-0863">Zinc-finger</keyword>
<evidence type="ECO:0000256" key="2">
    <source>
        <dbReference type="SAM" id="MobiDB-lite"/>
    </source>
</evidence>
<dbReference type="InParanoid" id="D2VJW8"/>
<protein>
    <submittedName>
        <fullName evidence="4">Predicted protein</fullName>
    </submittedName>
</protein>